<dbReference type="AlphaFoldDB" id="A0AAV4X2B2"/>
<protein>
    <submittedName>
        <fullName evidence="1">Uncharacterized protein</fullName>
    </submittedName>
</protein>
<dbReference type="EMBL" id="BPLQ01015479">
    <property type="protein sequence ID" value="GIY88325.1"/>
    <property type="molecule type" value="Genomic_DNA"/>
</dbReference>
<reference evidence="1 2" key="1">
    <citation type="submission" date="2021-06" db="EMBL/GenBank/DDBJ databases">
        <title>Caerostris darwini draft genome.</title>
        <authorList>
            <person name="Kono N."/>
            <person name="Arakawa K."/>
        </authorList>
    </citation>
    <scope>NUCLEOTIDE SEQUENCE [LARGE SCALE GENOMIC DNA]</scope>
</reference>
<sequence>MDVRENPKRSARHSSCSYQFKFINPPLTLTLTLAKTGILPGIPRGGGAGRWKKIGDVTHTPFGSWLGIVEAHHVFSRHRNFDLGVRC</sequence>
<comment type="caution">
    <text evidence="1">The sequence shown here is derived from an EMBL/GenBank/DDBJ whole genome shotgun (WGS) entry which is preliminary data.</text>
</comment>
<organism evidence="1 2">
    <name type="scientific">Caerostris darwini</name>
    <dbReference type="NCBI Taxonomy" id="1538125"/>
    <lineage>
        <taxon>Eukaryota</taxon>
        <taxon>Metazoa</taxon>
        <taxon>Ecdysozoa</taxon>
        <taxon>Arthropoda</taxon>
        <taxon>Chelicerata</taxon>
        <taxon>Arachnida</taxon>
        <taxon>Araneae</taxon>
        <taxon>Araneomorphae</taxon>
        <taxon>Entelegynae</taxon>
        <taxon>Araneoidea</taxon>
        <taxon>Araneidae</taxon>
        <taxon>Caerostris</taxon>
    </lineage>
</organism>
<evidence type="ECO:0000313" key="1">
    <source>
        <dbReference type="EMBL" id="GIY88325.1"/>
    </source>
</evidence>
<dbReference type="Proteomes" id="UP001054837">
    <property type="component" value="Unassembled WGS sequence"/>
</dbReference>
<evidence type="ECO:0000313" key="2">
    <source>
        <dbReference type="Proteomes" id="UP001054837"/>
    </source>
</evidence>
<name>A0AAV4X2B2_9ARAC</name>
<gene>
    <name evidence="1" type="ORF">CDAR_80501</name>
</gene>
<accession>A0AAV4X2B2</accession>
<proteinExistence type="predicted"/>
<keyword evidence="2" id="KW-1185">Reference proteome</keyword>